<dbReference type="InterPro" id="IPR027417">
    <property type="entry name" value="P-loop_NTPase"/>
</dbReference>
<dbReference type="EMBL" id="MU839006">
    <property type="protein sequence ID" value="KAK1768102.1"/>
    <property type="molecule type" value="Genomic_DNA"/>
</dbReference>
<dbReference type="SUPFAM" id="SSF82171">
    <property type="entry name" value="DPP6 N-terminal domain-like"/>
    <property type="match status" value="1"/>
</dbReference>
<evidence type="ECO:0000259" key="3">
    <source>
        <dbReference type="Pfam" id="PF24883"/>
    </source>
</evidence>
<dbReference type="PANTHER" id="PTHR10039">
    <property type="entry name" value="AMELOGENIN"/>
    <property type="match status" value="1"/>
</dbReference>
<feature type="domain" description="Nephrocystin 3-like N-terminal" evidence="3">
    <location>
        <begin position="303"/>
        <end position="475"/>
    </location>
</feature>
<feature type="domain" description="DUF7708" evidence="2">
    <location>
        <begin position="77"/>
        <end position="229"/>
    </location>
</feature>
<keyword evidence="1" id="KW-0677">Repeat</keyword>
<dbReference type="Pfam" id="PF24883">
    <property type="entry name" value="NPHP3_N"/>
    <property type="match status" value="1"/>
</dbReference>
<dbReference type="RefSeq" id="XP_060284315.1">
    <property type="nucleotide sequence ID" value="XM_060431420.1"/>
</dbReference>
<reference evidence="4" key="1">
    <citation type="submission" date="2023-06" db="EMBL/GenBank/DDBJ databases">
        <title>Genome-scale phylogeny and comparative genomics of the fungal order Sordariales.</title>
        <authorList>
            <consortium name="Lawrence Berkeley National Laboratory"/>
            <person name="Hensen N."/>
            <person name="Bonometti L."/>
            <person name="Westerberg I."/>
            <person name="Brannstrom I.O."/>
            <person name="Guillou S."/>
            <person name="Cros-Aarteil S."/>
            <person name="Calhoun S."/>
            <person name="Haridas S."/>
            <person name="Kuo A."/>
            <person name="Mondo S."/>
            <person name="Pangilinan J."/>
            <person name="Riley R."/>
            <person name="Labutti K."/>
            <person name="Andreopoulos B."/>
            <person name="Lipzen A."/>
            <person name="Chen C."/>
            <person name="Yanf M."/>
            <person name="Daum C."/>
            <person name="Ng V."/>
            <person name="Clum A."/>
            <person name="Steindorff A."/>
            <person name="Ohm R."/>
            <person name="Martin F."/>
            <person name="Silar P."/>
            <person name="Natvig D."/>
            <person name="Lalanne C."/>
            <person name="Gautier V."/>
            <person name="Ament-Velasquez S.L."/>
            <person name="Kruys A."/>
            <person name="Hutchinson M.I."/>
            <person name="Powell A.J."/>
            <person name="Barry K."/>
            <person name="Miller A.N."/>
            <person name="Grigoriev I.V."/>
            <person name="Debuchy R."/>
            <person name="Gladieux P."/>
            <person name="Thoren M.H."/>
            <person name="Johannesson H."/>
        </authorList>
    </citation>
    <scope>NUCLEOTIDE SEQUENCE</scope>
    <source>
        <strain evidence="4">8032-3</strain>
    </source>
</reference>
<sequence>MEANEGADELAAGAVDEVSKIFNDAVGSFTATLPEAERKHFDEHRNAQSMISSIEAIASGHPIHRNRLAVVSRKFQLLADHLQPYFDVVEIFVQVKPEYMALIWGSMKMIFKLSSNYVSFLEKMGDMFQDISSLLPAYEKFVTILQERAASHDGSHPRLANALAFVYVDILRFCHSAYMLFANKKRSLRVKLSLIGRLLWRPFDVQYSGLVSRLQQHSKLFEVEVSLASTEEAMRLFARYEESIKNNERQLVGPGKQDYRQEERERLEEKSRLIERVKTLQEWLDPPRWTKRFEQAKYLRQPGTGEWILDNEIYHRWKKIDETSEASLGSRTLSKPGYGKTILCSTIIQDLGSFAIDADCKATHRGHSVVFYFFDKRRRDANMPAHAIRAMLAQLLHLHREDEQAIDVVSFLFTRHATGEFIATNNEVFAVLEMLLDHLKFTYLVFDGLDECSDPQGLFKQLEEVASRSKTSAVLLLGRPSVQIPSRLSKDCFRLDLESEQPQHGADMRRFLKPQLEDLQDEDLFPEELNVDDAIREITGKANGMFLWVRLLVEYLRLPSLTTHDRVDAIRNLTRLQGLDSLYKAILDGLAFQFPGKALRNVCRLFQLVAYSRRALDLTELQHAISMPFDRRQTRRDLIPNFARSLGSLSGSLIELSSDGRTQFIHLSAQEYFTGASAEEGQAAATCKLLTSRSLAHRNIAASCLSYIIHTVPADPLGGSTQVVPNAAFVQLKYPLLKYSVESWNDHLADAFKVSHGRAETITGGDASWDLLSELLNTFLTRKRTITMWIEAAWLYGKPPDVPHLPDPNALQALLDGSATALELFLSMQLRLNEFRRDLGNLRRSWSYILKKEPNEIWEPSIPAFTKSSFWLSSTKAQVVRVAVSESKSKYIIVRSQLSKDGTQMGVVKLLPTLSWMLHGKSRNDIGDSDFEDLVHDADSGHWRVRYELWLLSSNTVIEAVEITLPSDIMETFVIYPGQEDQSRLTRKEPNERSEPVVSLPLDISEDLRRIVVLHTLIAILQTAPQTGTQNSMPGAFPCDEDHLDGGEDPSSQSTISYQVLNLTDTEPTTSIRQEIIHFSKEFEVFENFYHIKFSPTGEYFAVIHESVWWAEKNGVRYGVLWLLQIFRDENHGADTPGPPRYAPLTATRLFAVPEVSLLSPVRGIAFHPTAARLAFPQVLDGLPQTYIWDFEAPVVLNDDDQVNQHLNPFPVHEPPIIDPAFSDTGTYLYGTSARIEFGPGPISVANLERFGRPLIVKLPPGVKARPKFAEDGKGKGVSRIQTNPDQRLVNFQAAALELAGRTKLPVQRANVLAFDTAAGGAAGGAAGVAHISQLQNLEAEGAVVFNTLGTDGRLKTETLSRLPRDAALCVDVSIVHGAANEGKTRIVLDRAARREYARGDVGNATLPAIVERERDSIPTFVTTVSLGRGLAGMGSRGAALPGTSGLDAGEASRLWIDADSVD</sequence>
<organism evidence="4 5">
    <name type="scientific">Phialemonium atrogriseum</name>
    <dbReference type="NCBI Taxonomy" id="1093897"/>
    <lineage>
        <taxon>Eukaryota</taxon>
        <taxon>Fungi</taxon>
        <taxon>Dikarya</taxon>
        <taxon>Ascomycota</taxon>
        <taxon>Pezizomycotina</taxon>
        <taxon>Sordariomycetes</taxon>
        <taxon>Sordariomycetidae</taxon>
        <taxon>Cephalothecales</taxon>
        <taxon>Cephalothecaceae</taxon>
        <taxon>Phialemonium</taxon>
    </lineage>
</organism>
<evidence type="ECO:0000313" key="4">
    <source>
        <dbReference type="EMBL" id="KAK1768102.1"/>
    </source>
</evidence>
<keyword evidence="5" id="KW-1185">Reference proteome</keyword>
<dbReference type="GeneID" id="85314607"/>
<evidence type="ECO:0000256" key="1">
    <source>
        <dbReference type="ARBA" id="ARBA00022737"/>
    </source>
</evidence>
<evidence type="ECO:0000259" key="2">
    <source>
        <dbReference type="Pfam" id="PF24809"/>
    </source>
</evidence>
<dbReference type="InterPro" id="IPR056884">
    <property type="entry name" value="NPHP3-like_N"/>
</dbReference>
<dbReference type="Pfam" id="PF24809">
    <property type="entry name" value="DUF7708"/>
    <property type="match status" value="1"/>
</dbReference>
<dbReference type="Proteomes" id="UP001244011">
    <property type="component" value="Unassembled WGS sequence"/>
</dbReference>
<proteinExistence type="predicted"/>
<evidence type="ECO:0000313" key="5">
    <source>
        <dbReference type="Proteomes" id="UP001244011"/>
    </source>
</evidence>
<name>A0AAJ0FHU5_9PEZI</name>
<gene>
    <name evidence="4" type="ORF">QBC33DRAFT_585007</name>
</gene>
<evidence type="ECO:0008006" key="6">
    <source>
        <dbReference type="Google" id="ProtNLM"/>
    </source>
</evidence>
<protein>
    <recommendedName>
        <fullName evidence="6">NACHT domain-containing protein</fullName>
    </recommendedName>
</protein>
<comment type="caution">
    <text evidence="4">The sequence shown here is derived from an EMBL/GenBank/DDBJ whole genome shotgun (WGS) entry which is preliminary data.</text>
</comment>
<accession>A0AAJ0FHU5</accession>
<dbReference type="Gene3D" id="3.40.50.300">
    <property type="entry name" value="P-loop containing nucleotide triphosphate hydrolases"/>
    <property type="match status" value="1"/>
</dbReference>
<dbReference type="InterPro" id="IPR056125">
    <property type="entry name" value="DUF7708"/>
</dbReference>